<dbReference type="SUPFAM" id="SSF55781">
    <property type="entry name" value="GAF domain-like"/>
    <property type="match status" value="2"/>
</dbReference>
<dbReference type="EMBL" id="ML975339">
    <property type="protein sequence ID" value="KAF1832399.1"/>
    <property type="molecule type" value="Genomic_DNA"/>
</dbReference>
<dbReference type="InterPro" id="IPR001789">
    <property type="entry name" value="Sig_transdc_resp-reg_receiver"/>
</dbReference>
<dbReference type="GO" id="GO:0000155">
    <property type="term" value="F:phosphorelay sensor kinase activity"/>
    <property type="evidence" value="ECO:0007669"/>
    <property type="project" value="InterPro"/>
</dbReference>
<dbReference type="Gene3D" id="1.10.287.130">
    <property type="match status" value="1"/>
</dbReference>
<sequence length="1254" mass="139454">MERVFPIRCTIFDHSPNLEGDHQRAEIRQQRTVVIDSTSSERLETVTPRSAAPSPTIEFAGPEQSELRRWPPSVAVEEILEAPPQGDPQLVYTERCEYAYTDEHGHSIVAGKRDRITRCEDEPIRTPGSIQSQGMLIGLEVVEGPGPSRYVCRVVSENAEAICKYTPRVVFQLHNFLSVFPAHQRLIFQSHAQSVITLYKRTSKSAEPKVFGISFMDPSGYIIPAWCAMHYLGGDHNLLICEFELENSLGISPTLLDDLPSTPHNTLDSEPTDAGSSCVARSDPLNIGGEMVSMFQGEGRTMEVVNVMSQIQHQLSRSADIQELLDTLVGLIKELTGFHRCMVYQFDEEYNGTVVAEVFTPQACTDIYRGLHFPASDIPKQARELYKINRVRVLFDRQREASRLICRHVSDLETPLDLTHAYLRAMSPVHLKYLGNMGVTSTMSVSLDHRNELWGLICCHSYGPTGLRVPFPIRELCYWVGLCASNCLDKLLNADKLRARNSLISMQTNVSPRACISASSDDLLRLFQADFGFLVVKGEARTIGKLLSYPEAVTLLRYVYFRNFATTYGTKDISQDFSDLRFEPGFDEVAGLLFIPLSHDAGDFLVFFRKNQIREVHWAGNPNMAKNIGALEPRNSFKKWTETVKGTCKPWSDEQFEAAAMTRLVYGNFIRVWREKEATLHESRMKRLLLLNLSHEVRTPLNAVVNYLEIALEKPLDQETKDVLTESHSASKSLIYVIDDLLHLTGGGYQPPLPMVHASFDLTTTTQETLDQLQKHVVQKALTFDIVRDTKVPHFVCGDPQRLQQALTRLLENAIQHTKKGGISVHIGVRSTTEEYCVIQLAVQDTGSGMTERELDDLFQEFEQVPDEDLDSGETMVVVEKRDEFSEGEKEAKLGLGLALVARYIKQCGGQIRGKSTVGEGSTFALDIPMQLWKEDGKGPLSRSPSSDAADNDRRGRIARKSSVGPADVPTAPSAAASSLQLYVDPARRHREQSPRSASSSGQEFTPVPAETPVTMSEATSEVPPTEKPTVLVADDNPVNLSVLMRRLQKMGHSVRTSLDGQQCFEIFQKHQQQVDFILMDINMPIVDGIQSTKMIRSLESAESSPSAVHMTDASEESPPDPPTASATNPPYSPPPTNPGVPGYPEPASPTGYFDRPLSPPSPDTMSRQTPTALLSVSAWRTEPRRIPIFAVSASLVQYSQQSLVAAGFDGWLSKPIDFKRLGIVIEGVMNRDARVRARSQTGDFAGGGWFGLD</sequence>
<evidence type="ECO:0000256" key="8">
    <source>
        <dbReference type="SAM" id="MobiDB-lite"/>
    </source>
</evidence>
<feature type="domain" description="Response regulatory" evidence="11">
    <location>
        <begin position="1030"/>
        <end position="1230"/>
    </location>
</feature>
<dbReference type="InterPro" id="IPR036097">
    <property type="entry name" value="HisK_dim/P_sf"/>
</dbReference>
<dbReference type="SUPFAM" id="SSF55785">
    <property type="entry name" value="PYP-like sensor domain (PAS domain)"/>
    <property type="match status" value="1"/>
</dbReference>
<accession>A0A6A5K6G4</accession>
<dbReference type="AlphaFoldDB" id="A0A6A5K6G4"/>
<evidence type="ECO:0000256" key="1">
    <source>
        <dbReference type="ARBA" id="ARBA00022553"/>
    </source>
</evidence>
<feature type="region of interest" description="Disordered" evidence="8">
    <location>
        <begin position="935"/>
        <end position="1032"/>
    </location>
</feature>
<reference evidence="12" key="1">
    <citation type="submission" date="2020-01" db="EMBL/GenBank/DDBJ databases">
        <authorList>
            <consortium name="DOE Joint Genome Institute"/>
            <person name="Haridas S."/>
            <person name="Albert R."/>
            <person name="Binder M."/>
            <person name="Bloem J."/>
            <person name="Labutti K."/>
            <person name="Salamov A."/>
            <person name="Andreopoulos B."/>
            <person name="Baker S.E."/>
            <person name="Barry K."/>
            <person name="Bills G."/>
            <person name="Bluhm B.H."/>
            <person name="Cannon C."/>
            <person name="Castanera R."/>
            <person name="Culley D.E."/>
            <person name="Daum C."/>
            <person name="Ezra D."/>
            <person name="Gonzalez J.B."/>
            <person name="Henrissat B."/>
            <person name="Kuo A."/>
            <person name="Liang C."/>
            <person name="Lipzen A."/>
            <person name="Lutzoni F."/>
            <person name="Magnuson J."/>
            <person name="Mondo S."/>
            <person name="Nolan M."/>
            <person name="Ohm R."/>
            <person name="Pangilinan J."/>
            <person name="Park H.-J."/>
            <person name="Ramirez L."/>
            <person name="Alfaro M."/>
            <person name="Sun H."/>
            <person name="Tritt A."/>
            <person name="Yoshinaga Y."/>
            <person name="Zwiers L.-H."/>
            <person name="Turgeon B.G."/>
            <person name="Goodwin S.B."/>
            <person name="Spatafora J.W."/>
            <person name="Crous P.W."/>
            <person name="Grigoriev I.V."/>
        </authorList>
    </citation>
    <scope>NUCLEOTIDE SEQUENCE</scope>
    <source>
        <strain evidence="12">P77</strain>
    </source>
</reference>
<dbReference type="InterPro" id="IPR036890">
    <property type="entry name" value="HATPase_C_sf"/>
</dbReference>
<proteinExistence type="predicted"/>
<dbReference type="Pfam" id="PF00072">
    <property type="entry name" value="Response_reg"/>
    <property type="match status" value="1"/>
</dbReference>
<dbReference type="Pfam" id="PF00360">
    <property type="entry name" value="PHY"/>
    <property type="match status" value="1"/>
</dbReference>
<dbReference type="GO" id="GO:0006355">
    <property type="term" value="P:regulation of DNA-templated transcription"/>
    <property type="evidence" value="ECO:0007669"/>
    <property type="project" value="InterPro"/>
</dbReference>
<dbReference type="GO" id="GO:0009584">
    <property type="term" value="P:detection of visible light"/>
    <property type="evidence" value="ECO:0007669"/>
    <property type="project" value="InterPro"/>
</dbReference>
<dbReference type="InterPro" id="IPR043150">
    <property type="entry name" value="Phytochrome_PHY_sf"/>
</dbReference>
<evidence type="ECO:0000259" key="10">
    <source>
        <dbReference type="PROSITE" id="PS50109"/>
    </source>
</evidence>
<keyword evidence="6" id="KW-0902">Two-component regulatory system</keyword>
<dbReference type="InterPro" id="IPR003594">
    <property type="entry name" value="HATPase_dom"/>
</dbReference>
<evidence type="ECO:0000256" key="5">
    <source>
        <dbReference type="ARBA" id="ARBA00022840"/>
    </source>
</evidence>
<keyword evidence="13" id="KW-1185">Reference proteome</keyword>
<dbReference type="InterPro" id="IPR004358">
    <property type="entry name" value="Sig_transdc_His_kin-like_C"/>
</dbReference>
<dbReference type="PRINTS" id="PR00344">
    <property type="entry name" value="BCTRLSENSOR"/>
</dbReference>
<dbReference type="Gene3D" id="3.30.450.20">
    <property type="entry name" value="PAS domain"/>
    <property type="match status" value="1"/>
</dbReference>
<gene>
    <name evidence="12" type="ORF">BDW02DRAFT_571042</name>
</gene>
<dbReference type="InterPro" id="IPR013515">
    <property type="entry name" value="Phytochrome_cen-reg"/>
</dbReference>
<keyword evidence="3" id="KW-0547">Nucleotide-binding</keyword>
<keyword evidence="2" id="KW-0808">Transferase</keyword>
<evidence type="ECO:0000259" key="11">
    <source>
        <dbReference type="PROSITE" id="PS50110"/>
    </source>
</evidence>
<feature type="modified residue" description="4-aspartylphosphate" evidence="7">
    <location>
        <position position="1081"/>
    </location>
</feature>
<evidence type="ECO:0000313" key="13">
    <source>
        <dbReference type="Proteomes" id="UP000800040"/>
    </source>
</evidence>
<evidence type="ECO:0000256" key="2">
    <source>
        <dbReference type="ARBA" id="ARBA00022679"/>
    </source>
</evidence>
<dbReference type="InterPro" id="IPR005467">
    <property type="entry name" value="His_kinase_dom"/>
</dbReference>
<dbReference type="SUPFAM" id="SSF55874">
    <property type="entry name" value="ATPase domain of HSP90 chaperone/DNA topoisomerase II/histidine kinase"/>
    <property type="match status" value="1"/>
</dbReference>
<keyword evidence="1 7" id="KW-0597">Phosphoprotein</keyword>
<dbReference type="PROSITE" id="PS50110">
    <property type="entry name" value="RESPONSE_REGULATORY"/>
    <property type="match status" value="1"/>
</dbReference>
<dbReference type="CDD" id="cd17546">
    <property type="entry name" value="REC_hyHK_CKI1_RcsC-like"/>
    <property type="match status" value="1"/>
</dbReference>
<dbReference type="InterPro" id="IPR003018">
    <property type="entry name" value="GAF"/>
</dbReference>
<dbReference type="InterPro" id="IPR003661">
    <property type="entry name" value="HisK_dim/P_dom"/>
</dbReference>
<keyword evidence="4" id="KW-0418">Kinase</keyword>
<dbReference type="OrthoDB" id="2015534at2759"/>
<dbReference type="Pfam" id="PF02518">
    <property type="entry name" value="HATPase_c"/>
    <property type="match status" value="1"/>
</dbReference>
<dbReference type="InterPro" id="IPR016132">
    <property type="entry name" value="Phyto_chromo_attachment"/>
</dbReference>
<dbReference type="Pfam" id="PF00512">
    <property type="entry name" value="HisKA"/>
    <property type="match status" value="1"/>
</dbReference>
<feature type="compositionally biased region" description="Pro residues" evidence="8">
    <location>
        <begin position="1131"/>
        <end position="1148"/>
    </location>
</feature>
<dbReference type="Pfam" id="PF01590">
    <property type="entry name" value="GAF"/>
    <property type="match status" value="1"/>
</dbReference>
<feature type="region of interest" description="Disordered" evidence="8">
    <location>
        <begin position="38"/>
        <end position="58"/>
    </location>
</feature>
<dbReference type="InterPro" id="IPR035965">
    <property type="entry name" value="PAS-like_dom_sf"/>
</dbReference>
<evidence type="ECO:0000259" key="9">
    <source>
        <dbReference type="PROSITE" id="PS50046"/>
    </source>
</evidence>
<evidence type="ECO:0000256" key="7">
    <source>
        <dbReference type="PROSITE-ProRule" id="PRU00169"/>
    </source>
</evidence>
<feature type="domain" description="Histidine kinase" evidence="10">
    <location>
        <begin position="692"/>
        <end position="932"/>
    </location>
</feature>
<name>A0A6A5K6G4_9PLEO</name>
<dbReference type="Gene3D" id="3.30.450.270">
    <property type="match status" value="1"/>
</dbReference>
<evidence type="ECO:0000256" key="4">
    <source>
        <dbReference type="ARBA" id="ARBA00022777"/>
    </source>
</evidence>
<dbReference type="Proteomes" id="UP000800040">
    <property type="component" value="Unassembled WGS sequence"/>
</dbReference>
<feature type="region of interest" description="Disordered" evidence="8">
    <location>
        <begin position="1098"/>
        <end position="1170"/>
    </location>
</feature>
<dbReference type="CDD" id="cd00082">
    <property type="entry name" value="HisKA"/>
    <property type="match status" value="1"/>
</dbReference>
<dbReference type="PANTHER" id="PTHR43065">
    <property type="entry name" value="SENSOR HISTIDINE KINASE"/>
    <property type="match status" value="1"/>
</dbReference>
<dbReference type="SUPFAM" id="SSF47384">
    <property type="entry name" value="Homodimeric domain of signal transducing histidine kinase"/>
    <property type="match status" value="1"/>
</dbReference>
<organism evidence="12 13">
    <name type="scientific">Decorospora gaudefroyi</name>
    <dbReference type="NCBI Taxonomy" id="184978"/>
    <lineage>
        <taxon>Eukaryota</taxon>
        <taxon>Fungi</taxon>
        <taxon>Dikarya</taxon>
        <taxon>Ascomycota</taxon>
        <taxon>Pezizomycotina</taxon>
        <taxon>Dothideomycetes</taxon>
        <taxon>Pleosporomycetidae</taxon>
        <taxon>Pleosporales</taxon>
        <taxon>Pleosporineae</taxon>
        <taxon>Pleosporaceae</taxon>
        <taxon>Decorospora</taxon>
    </lineage>
</organism>
<evidence type="ECO:0000256" key="6">
    <source>
        <dbReference type="ARBA" id="ARBA00023012"/>
    </source>
</evidence>
<dbReference type="PROSITE" id="PS50109">
    <property type="entry name" value="HIS_KIN"/>
    <property type="match status" value="1"/>
</dbReference>
<dbReference type="SUPFAM" id="SSF52172">
    <property type="entry name" value="CheY-like"/>
    <property type="match status" value="2"/>
</dbReference>
<dbReference type="Gene3D" id="3.40.50.2300">
    <property type="match status" value="1"/>
</dbReference>
<evidence type="ECO:0000256" key="3">
    <source>
        <dbReference type="ARBA" id="ARBA00022741"/>
    </source>
</evidence>
<dbReference type="PROSITE" id="PS50046">
    <property type="entry name" value="PHYTOCHROME_2"/>
    <property type="match status" value="1"/>
</dbReference>
<dbReference type="SMART" id="SM00448">
    <property type="entry name" value="REC"/>
    <property type="match status" value="1"/>
</dbReference>
<dbReference type="Gene3D" id="3.30.565.10">
    <property type="entry name" value="Histidine kinase-like ATPase, C-terminal domain"/>
    <property type="match status" value="1"/>
</dbReference>
<dbReference type="InterPro" id="IPR011006">
    <property type="entry name" value="CheY-like_superfamily"/>
</dbReference>
<evidence type="ECO:0000313" key="12">
    <source>
        <dbReference type="EMBL" id="KAF1832399.1"/>
    </source>
</evidence>
<feature type="compositionally biased region" description="Polar residues" evidence="8">
    <location>
        <begin position="1098"/>
        <end position="1107"/>
    </location>
</feature>
<dbReference type="SMART" id="SM00388">
    <property type="entry name" value="HisKA"/>
    <property type="match status" value="1"/>
</dbReference>
<dbReference type="Gene3D" id="3.30.450.40">
    <property type="match status" value="1"/>
</dbReference>
<dbReference type="PANTHER" id="PTHR43065:SF10">
    <property type="entry name" value="PEROXIDE STRESS-ACTIVATED HISTIDINE KINASE MAK3"/>
    <property type="match status" value="1"/>
</dbReference>
<dbReference type="GO" id="GO:0005524">
    <property type="term" value="F:ATP binding"/>
    <property type="evidence" value="ECO:0007669"/>
    <property type="project" value="UniProtKB-KW"/>
</dbReference>
<dbReference type="InterPro" id="IPR029016">
    <property type="entry name" value="GAF-like_dom_sf"/>
</dbReference>
<feature type="compositionally biased region" description="Polar residues" evidence="8">
    <location>
        <begin position="995"/>
        <end position="1004"/>
    </location>
</feature>
<feature type="domain" description="Phytochrome chromophore attachment site" evidence="9">
    <location>
        <begin position="320"/>
        <end position="482"/>
    </location>
</feature>
<dbReference type="SMART" id="SM00387">
    <property type="entry name" value="HATPase_c"/>
    <property type="match status" value="1"/>
</dbReference>
<protein>
    <submittedName>
        <fullName evidence="12">Uncharacterized protein</fullName>
    </submittedName>
</protein>
<keyword evidence="5" id="KW-0067">ATP-binding</keyword>